<comment type="caution">
    <text evidence="3">The sequence shown here is derived from an EMBL/GenBank/DDBJ whole genome shotgun (WGS) entry which is preliminary data.</text>
</comment>
<feature type="compositionally biased region" description="Low complexity" evidence="1">
    <location>
        <begin position="196"/>
        <end position="208"/>
    </location>
</feature>
<sequence>MRDKMTSLLPNDDASAASRFKQKPRALLKKSLSQRCAKSEESRSFLDFSRENLNISTSELEQGFNGNSGNNKHNNGSCSTSSSSSGSSGRSSLGFYCCWHRRACRAQTFLCCLALILALGCMALQVWKMRQVADNFKALEAMRSDVETLKHRLLEKDLLDELRAFEEQLYSEGTNDDESPTNDYDSSYEDQEEEFSPSPSLSVTPVSVETRAASTAPTDSNTVANSIPCTSRELEDVLRLLRHAETERASVTDRLEKSRTA</sequence>
<keyword evidence="2" id="KW-1133">Transmembrane helix</keyword>
<reference evidence="3 4" key="1">
    <citation type="journal article" date="2024" name="bioRxiv">
        <title>A reference genome for Trichogramma kaykai: A tiny desert-dwelling parasitoid wasp with competing sex-ratio distorters.</title>
        <authorList>
            <person name="Culotta J."/>
            <person name="Lindsey A.R."/>
        </authorList>
    </citation>
    <scope>NUCLEOTIDE SEQUENCE [LARGE SCALE GENOMIC DNA]</scope>
    <source>
        <strain evidence="3 4">KSX58</strain>
    </source>
</reference>
<feature type="region of interest" description="Disordered" evidence="1">
    <location>
        <begin position="60"/>
        <end position="89"/>
    </location>
</feature>
<feature type="compositionally biased region" description="Acidic residues" evidence="1">
    <location>
        <begin position="174"/>
        <end position="195"/>
    </location>
</feature>
<name>A0ABD2WF45_9HYME</name>
<gene>
    <name evidence="3" type="ORF">TKK_013840</name>
</gene>
<evidence type="ECO:0000313" key="4">
    <source>
        <dbReference type="Proteomes" id="UP001627154"/>
    </source>
</evidence>
<feature type="transmembrane region" description="Helical" evidence="2">
    <location>
        <begin position="109"/>
        <end position="127"/>
    </location>
</feature>
<feature type="region of interest" description="Disordered" evidence="1">
    <location>
        <begin position="1"/>
        <end position="22"/>
    </location>
</feature>
<dbReference type="Proteomes" id="UP001627154">
    <property type="component" value="Unassembled WGS sequence"/>
</dbReference>
<evidence type="ECO:0000313" key="3">
    <source>
        <dbReference type="EMBL" id="KAL3391521.1"/>
    </source>
</evidence>
<organism evidence="3 4">
    <name type="scientific">Trichogramma kaykai</name>
    <dbReference type="NCBI Taxonomy" id="54128"/>
    <lineage>
        <taxon>Eukaryota</taxon>
        <taxon>Metazoa</taxon>
        <taxon>Ecdysozoa</taxon>
        <taxon>Arthropoda</taxon>
        <taxon>Hexapoda</taxon>
        <taxon>Insecta</taxon>
        <taxon>Pterygota</taxon>
        <taxon>Neoptera</taxon>
        <taxon>Endopterygota</taxon>
        <taxon>Hymenoptera</taxon>
        <taxon>Apocrita</taxon>
        <taxon>Proctotrupomorpha</taxon>
        <taxon>Chalcidoidea</taxon>
        <taxon>Trichogrammatidae</taxon>
        <taxon>Trichogramma</taxon>
    </lineage>
</organism>
<protein>
    <submittedName>
        <fullName evidence="3">Uncharacterized protein</fullName>
    </submittedName>
</protein>
<feature type="region of interest" description="Disordered" evidence="1">
    <location>
        <begin position="169"/>
        <end position="227"/>
    </location>
</feature>
<feature type="compositionally biased region" description="Low complexity" evidence="1">
    <location>
        <begin position="63"/>
        <end position="89"/>
    </location>
</feature>
<evidence type="ECO:0000256" key="2">
    <source>
        <dbReference type="SAM" id="Phobius"/>
    </source>
</evidence>
<keyword evidence="2" id="KW-0472">Membrane</keyword>
<dbReference type="AlphaFoldDB" id="A0ABD2WF45"/>
<keyword evidence="4" id="KW-1185">Reference proteome</keyword>
<feature type="compositionally biased region" description="Polar residues" evidence="1">
    <location>
        <begin position="212"/>
        <end position="227"/>
    </location>
</feature>
<keyword evidence="2" id="KW-0812">Transmembrane</keyword>
<dbReference type="EMBL" id="JBJJXI010000109">
    <property type="protein sequence ID" value="KAL3391521.1"/>
    <property type="molecule type" value="Genomic_DNA"/>
</dbReference>
<accession>A0ABD2WF45</accession>
<proteinExistence type="predicted"/>
<evidence type="ECO:0000256" key="1">
    <source>
        <dbReference type="SAM" id="MobiDB-lite"/>
    </source>
</evidence>